<dbReference type="InterPro" id="IPR002909">
    <property type="entry name" value="IPT_dom"/>
</dbReference>
<dbReference type="GO" id="GO:0034097">
    <property type="term" value="P:response to cytokine"/>
    <property type="evidence" value="ECO:0007669"/>
    <property type="project" value="TreeGrafter"/>
</dbReference>
<organism evidence="3 4">
    <name type="scientific">Patella caerulea</name>
    <name type="common">Rayed Mediterranean limpet</name>
    <dbReference type="NCBI Taxonomy" id="87958"/>
    <lineage>
        <taxon>Eukaryota</taxon>
        <taxon>Metazoa</taxon>
        <taxon>Spiralia</taxon>
        <taxon>Lophotrochozoa</taxon>
        <taxon>Mollusca</taxon>
        <taxon>Gastropoda</taxon>
        <taxon>Patellogastropoda</taxon>
        <taxon>Patelloidea</taxon>
        <taxon>Patellidae</taxon>
        <taxon>Patella</taxon>
    </lineage>
</organism>
<dbReference type="GO" id="GO:0045944">
    <property type="term" value="P:positive regulation of transcription by RNA polymerase II"/>
    <property type="evidence" value="ECO:0007669"/>
    <property type="project" value="TreeGrafter"/>
</dbReference>
<dbReference type="FunFam" id="2.60.40.10:FF:000046">
    <property type="entry name" value="Nuclear factor NF-kappa-B p105 subunit"/>
    <property type="match status" value="1"/>
</dbReference>
<dbReference type="Proteomes" id="UP001347796">
    <property type="component" value="Unassembled WGS sequence"/>
</dbReference>
<dbReference type="InterPro" id="IPR000451">
    <property type="entry name" value="NFkB/Dor"/>
</dbReference>
<dbReference type="InterPro" id="IPR032397">
    <property type="entry name" value="RHD_dimer"/>
</dbReference>
<dbReference type="InterPro" id="IPR030492">
    <property type="entry name" value="RHD_CS"/>
</dbReference>
<dbReference type="InterPro" id="IPR014756">
    <property type="entry name" value="Ig_E-set"/>
</dbReference>
<dbReference type="GO" id="GO:0045087">
    <property type="term" value="P:innate immune response"/>
    <property type="evidence" value="ECO:0007669"/>
    <property type="project" value="TreeGrafter"/>
</dbReference>
<dbReference type="GO" id="GO:0005634">
    <property type="term" value="C:nucleus"/>
    <property type="evidence" value="ECO:0007669"/>
    <property type="project" value="TreeGrafter"/>
</dbReference>
<reference evidence="3 4" key="1">
    <citation type="submission" date="2024-01" db="EMBL/GenBank/DDBJ databases">
        <title>The genome of the rayed Mediterranean limpet Patella caerulea (Linnaeus, 1758).</title>
        <authorList>
            <person name="Anh-Thu Weber A."/>
            <person name="Halstead-Nussloch G."/>
        </authorList>
    </citation>
    <scope>NUCLEOTIDE SEQUENCE [LARGE SCALE GENOMIC DNA]</scope>
    <source>
        <strain evidence="3">AATW-2023a</strain>
        <tissue evidence="3">Whole specimen</tissue>
    </source>
</reference>
<dbReference type="InterPro" id="IPR037059">
    <property type="entry name" value="RHD_DNA_bind_dom_sf"/>
</dbReference>
<comment type="caution">
    <text evidence="3">The sequence shown here is derived from an EMBL/GenBank/DDBJ whole genome shotgun (WGS) entry which is preliminary data.</text>
</comment>
<dbReference type="InterPro" id="IPR011539">
    <property type="entry name" value="RHD_DNA_bind_dom"/>
</dbReference>
<dbReference type="EMBL" id="JAZGQO010000007">
    <property type="protein sequence ID" value="KAK6182795.1"/>
    <property type="molecule type" value="Genomic_DNA"/>
</dbReference>
<dbReference type="GO" id="GO:0000978">
    <property type="term" value="F:RNA polymerase II cis-regulatory region sequence-specific DNA binding"/>
    <property type="evidence" value="ECO:0007669"/>
    <property type="project" value="TreeGrafter"/>
</dbReference>
<dbReference type="Pfam" id="PF00554">
    <property type="entry name" value="RHD_DNA_bind"/>
    <property type="match status" value="1"/>
</dbReference>
<dbReference type="InterPro" id="IPR008967">
    <property type="entry name" value="p53-like_TF_DNA-bd_sf"/>
</dbReference>
<evidence type="ECO:0000259" key="2">
    <source>
        <dbReference type="PROSITE" id="PS50254"/>
    </source>
</evidence>
<feature type="domain" description="RHD" evidence="2">
    <location>
        <begin position="85"/>
        <end position="259"/>
    </location>
</feature>
<dbReference type="GO" id="GO:0033554">
    <property type="term" value="P:cellular response to stress"/>
    <property type="evidence" value="ECO:0007669"/>
    <property type="project" value="TreeGrafter"/>
</dbReference>
<dbReference type="Pfam" id="PF16179">
    <property type="entry name" value="RHD_dimer"/>
    <property type="match status" value="1"/>
</dbReference>
<dbReference type="InterPro" id="IPR033926">
    <property type="entry name" value="IPT_NFkappaB"/>
</dbReference>
<dbReference type="GO" id="GO:0005737">
    <property type="term" value="C:cytoplasm"/>
    <property type="evidence" value="ECO:0007669"/>
    <property type="project" value="InterPro"/>
</dbReference>
<dbReference type="GO" id="GO:0000981">
    <property type="term" value="F:DNA-binding transcription factor activity, RNA polymerase II-specific"/>
    <property type="evidence" value="ECO:0007669"/>
    <property type="project" value="TreeGrafter"/>
</dbReference>
<dbReference type="Gene3D" id="2.60.40.340">
    <property type="entry name" value="Rel homology domain (RHD), DNA-binding domain"/>
    <property type="match status" value="1"/>
</dbReference>
<dbReference type="CDD" id="cd01177">
    <property type="entry name" value="IPT_NFkappaB"/>
    <property type="match status" value="1"/>
</dbReference>
<proteinExistence type="predicted"/>
<dbReference type="SUPFAM" id="SSF81296">
    <property type="entry name" value="E set domains"/>
    <property type="match status" value="1"/>
</dbReference>
<dbReference type="SMART" id="SM00429">
    <property type="entry name" value="IPT"/>
    <property type="match status" value="1"/>
</dbReference>
<dbReference type="GO" id="GO:0007249">
    <property type="term" value="P:canonical NF-kappaB signal transduction"/>
    <property type="evidence" value="ECO:0007669"/>
    <property type="project" value="TreeGrafter"/>
</dbReference>
<gene>
    <name evidence="3" type="ORF">SNE40_010397</name>
</gene>
<dbReference type="SUPFAM" id="SSF49417">
    <property type="entry name" value="p53-like transcription factors"/>
    <property type="match status" value="1"/>
</dbReference>
<evidence type="ECO:0000256" key="1">
    <source>
        <dbReference type="SAM" id="MobiDB-lite"/>
    </source>
</evidence>
<dbReference type="PRINTS" id="PR00057">
    <property type="entry name" value="NFKBTNSCPFCT"/>
</dbReference>
<evidence type="ECO:0000313" key="3">
    <source>
        <dbReference type="EMBL" id="KAK6182795.1"/>
    </source>
</evidence>
<feature type="region of interest" description="Disordered" evidence="1">
    <location>
        <begin position="345"/>
        <end position="370"/>
    </location>
</feature>
<dbReference type="PANTHER" id="PTHR24169:SF25">
    <property type="entry name" value="DORSAL-RELATED IMMUNITY FACTOR DIF-RELATED"/>
    <property type="match status" value="1"/>
</dbReference>
<sequence length="587" mass="64889">MSSFGGGTSMQSGVIDNLLNMPSADLRAQIGDFGMAEETSAQPMINAPIQDMSPMLTSSSVMTERVIQQTQPQQFQPKPRAPVEELLPYVEIIEQPRQRGLRFRYQCEGRSAGSIPGQSSTAEKKTFPTIKIQNHRGPAIVVVSCVTKDSPYKPHPHQLVGKDCKKGVCTVKVKDTTVVSFSHLGIQCAKKKGIEESLKLRKTINVDPFQTGFEFNNVSSEMNAVRLCFQVFLPDSNGKITKVLQPVVSHAIHDKKALNDLVICRVDRSSGKAQGGDEVFLLCEKINKDDIGVRFYEEGSDGTVIWENYGEFGAGDVHRQYAIVFRTPPYRECYISRPFDVSMQLQRPSDGETSEPISFTYMPEDPDPDRIEEKRKRKAERMVTLEQDIGAGPRCGGANVNVKDGLRNKLKANRKFTQAEIKTEVTTPVLPSYSIGNINTSVYETNPANSSSFSFRTTDNTTMGNITIAPNNNLAQHSEAIKPNQVYNIMQDLNQQGVNYTTGQSSFDSSNIDPQVLMEYLQDNGLDGRDILSFESLDMLSGGTAESLLTGLQQVGANELVTSGVSDCHMDSETFQNAHDVLNQLQN</sequence>
<dbReference type="AlphaFoldDB" id="A0AAN8JVW9"/>
<dbReference type="InterPro" id="IPR013783">
    <property type="entry name" value="Ig-like_fold"/>
</dbReference>
<keyword evidence="4" id="KW-1185">Reference proteome</keyword>
<dbReference type="PROSITE" id="PS01204">
    <property type="entry name" value="REL_1"/>
    <property type="match status" value="1"/>
</dbReference>
<dbReference type="PROSITE" id="PS50254">
    <property type="entry name" value="REL_2"/>
    <property type="match status" value="1"/>
</dbReference>
<evidence type="ECO:0000313" key="4">
    <source>
        <dbReference type="Proteomes" id="UP001347796"/>
    </source>
</evidence>
<dbReference type="Gene3D" id="2.60.40.10">
    <property type="entry name" value="Immunoglobulins"/>
    <property type="match status" value="1"/>
</dbReference>
<dbReference type="GO" id="GO:0038061">
    <property type="term" value="P:non-canonical NF-kappaB signal transduction"/>
    <property type="evidence" value="ECO:0007669"/>
    <property type="project" value="TreeGrafter"/>
</dbReference>
<name>A0AAN8JVW9_PATCE</name>
<protein>
    <recommendedName>
        <fullName evidence="2">RHD domain-containing protein</fullName>
    </recommendedName>
</protein>
<dbReference type="PANTHER" id="PTHR24169">
    <property type="entry name" value="NUCLEAR FACTOR NF-KAPPA-B PROTEIN"/>
    <property type="match status" value="1"/>
</dbReference>
<accession>A0AAN8JVW9</accession>